<feature type="repeat" description="WD" evidence="2">
    <location>
        <begin position="126"/>
        <end position="167"/>
    </location>
</feature>
<dbReference type="Pfam" id="PF00400">
    <property type="entry name" value="WD40"/>
    <property type="match status" value="1"/>
</dbReference>
<sequence>MLLPHDADVAFVRYMPDTTLAATATVAGTLHLWSWESGSKVGSANRLHEGVIVGLEVHEGLIFTAGEDGLLKVSFFEPPCHQCKLFWNDWITCGFDLSKDGKLAASGDDGANVKVWDLATGGYMDLKGHGDEVYGCGFSPDNKLLASGGAEKLVCVWNLASGGSLVHKLDMQIDGQLANVWNPITGERLHSLDYLRFPGQEDEEDLEPIAVPMRRWSFCDFNPSGTHLAVAANAQGVLVWDAQAWQLQRVLILQPGVELGTVRWSPSGKQIATASNSQNAVAGVFGLESDEPVWVRDNYGAKGGEAHRRYLGWTHHACGSRFVMTTTGGLALISAENGDMLSYTPSMHYKNVQMAPDDKMAVGVYNGRHGTQTFKGGVVAWTVFSSGDATMDWEHYECVQEPVIGPDQPLAPVVLDHEGYSLAMRAIMKGEVAFLKLLLATVQPGAHTLRVTSAAHKDAALLAAVRSTDREMLNLLMEAWEQGKLMHTTTDTVALFWPLLMGVRKLYPSLFVRFLEHGPTALGPVQWQQPEQQPTVMPLIPGSSDMPCHHDPAYLWGSGQVIYGKAKVEKQQTVKVTMEAKVLPLVDTLSMAATHNLLHLLTDRSPPLPLDTYNLPAVRALIRLKWEVFARSLSLREFGLHLCLVVAFSMFGVLLPEVIQTQPGGGTDVVGGRTGTRAASLVFLGLAACFTLWEVYQKALQWWRLGTHRMWLGNPFFDLLDIISFMLLGAIVPLYLVCSCNPERDSATQDRLVSALVTTAAIESTMVWARVLYFMLAYQATGPLVRMIVHIIRDISFFLVLLLCTLLGFGLSFYLLFNFSVMVGNFSQDMFWNARSPVLAVALFVLYIIVMLVVLFNLLIAILSDSFERVKDTEEVEFLKGSDPTVTGIAAEAAVGGGQWLGRLRETERRVARLVAASEARVMQKLNAMEGRMAA</sequence>
<dbReference type="GO" id="GO:0005886">
    <property type="term" value="C:plasma membrane"/>
    <property type="evidence" value="ECO:0007669"/>
    <property type="project" value="TreeGrafter"/>
</dbReference>
<feature type="transmembrane region" description="Helical" evidence="3">
    <location>
        <begin position="716"/>
        <end position="736"/>
    </location>
</feature>
<feature type="transmembrane region" description="Helical" evidence="3">
    <location>
        <begin position="837"/>
        <end position="863"/>
    </location>
</feature>
<dbReference type="SUPFAM" id="SSF50978">
    <property type="entry name" value="WD40 repeat-like"/>
    <property type="match status" value="1"/>
</dbReference>
<feature type="transmembrane region" description="Helical" evidence="3">
    <location>
        <begin position="756"/>
        <end position="776"/>
    </location>
</feature>
<dbReference type="OrthoDB" id="536690at2759"/>
<evidence type="ECO:0000256" key="2">
    <source>
        <dbReference type="PROSITE-ProRule" id="PRU00221"/>
    </source>
</evidence>
<dbReference type="InterPro" id="IPR001680">
    <property type="entry name" value="WD40_rpt"/>
</dbReference>
<dbReference type="PROSITE" id="PS50082">
    <property type="entry name" value="WD_REPEATS_2"/>
    <property type="match status" value="2"/>
</dbReference>
<keyword evidence="2" id="KW-0853">WD repeat</keyword>
<dbReference type="SUPFAM" id="SSF69322">
    <property type="entry name" value="Tricorn protease domain 2"/>
    <property type="match status" value="1"/>
</dbReference>
<comment type="caution">
    <text evidence="4">The sequence shown here is derived from an EMBL/GenBank/DDBJ whole genome shotgun (WGS) entry which is preliminary data.</text>
</comment>
<keyword evidence="1" id="KW-0677">Repeat</keyword>
<dbReference type="PANTHER" id="PTHR10582">
    <property type="entry name" value="TRANSIENT RECEPTOR POTENTIAL ION CHANNEL PROTEIN"/>
    <property type="match status" value="1"/>
</dbReference>
<keyword evidence="3" id="KW-1133">Transmembrane helix</keyword>
<dbReference type="PANTHER" id="PTHR10582:SF2">
    <property type="entry name" value="INACTIVE"/>
    <property type="match status" value="1"/>
</dbReference>
<dbReference type="STRING" id="33097.A0A150GAJ4"/>
<dbReference type="InterPro" id="IPR015943">
    <property type="entry name" value="WD40/YVTN_repeat-like_dom_sf"/>
</dbReference>
<evidence type="ECO:0000313" key="5">
    <source>
        <dbReference type="Proteomes" id="UP000075714"/>
    </source>
</evidence>
<dbReference type="Proteomes" id="UP000075714">
    <property type="component" value="Unassembled WGS sequence"/>
</dbReference>
<dbReference type="EMBL" id="LSYV01000041">
    <property type="protein sequence ID" value="KXZ46867.1"/>
    <property type="molecule type" value="Genomic_DNA"/>
</dbReference>
<evidence type="ECO:0000313" key="4">
    <source>
        <dbReference type="EMBL" id="KXZ46867.1"/>
    </source>
</evidence>
<dbReference type="GO" id="GO:0098703">
    <property type="term" value="P:calcium ion import across plasma membrane"/>
    <property type="evidence" value="ECO:0007669"/>
    <property type="project" value="TreeGrafter"/>
</dbReference>
<organism evidence="4 5">
    <name type="scientific">Gonium pectorale</name>
    <name type="common">Green alga</name>
    <dbReference type="NCBI Taxonomy" id="33097"/>
    <lineage>
        <taxon>Eukaryota</taxon>
        <taxon>Viridiplantae</taxon>
        <taxon>Chlorophyta</taxon>
        <taxon>core chlorophytes</taxon>
        <taxon>Chlorophyceae</taxon>
        <taxon>CS clade</taxon>
        <taxon>Chlamydomonadales</taxon>
        <taxon>Volvocaceae</taxon>
        <taxon>Gonium</taxon>
    </lineage>
</organism>
<keyword evidence="3" id="KW-0812">Transmembrane</keyword>
<keyword evidence="5" id="KW-1185">Reference proteome</keyword>
<dbReference type="GO" id="GO:0005216">
    <property type="term" value="F:monoatomic ion channel activity"/>
    <property type="evidence" value="ECO:0007669"/>
    <property type="project" value="InterPro"/>
</dbReference>
<dbReference type="SMART" id="SM00320">
    <property type="entry name" value="WD40"/>
    <property type="match status" value="6"/>
</dbReference>
<dbReference type="AlphaFoldDB" id="A0A150GAJ4"/>
<feature type="transmembrane region" description="Helical" evidence="3">
    <location>
        <begin position="797"/>
        <end position="817"/>
    </location>
</feature>
<dbReference type="PROSITE" id="PS50294">
    <property type="entry name" value="WD_REPEATS_REGION"/>
    <property type="match status" value="1"/>
</dbReference>
<dbReference type="InterPro" id="IPR024862">
    <property type="entry name" value="TRPV"/>
</dbReference>
<feature type="transmembrane region" description="Helical" evidence="3">
    <location>
        <begin position="678"/>
        <end position="696"/>
    </location>
</feature>
<accession>A0A150GAJ4</accession>
<reference evidence="5" key="1">
    <citation type="journal article" date="2016" name="Nat. Commun.">
        <title>The Gonium pectorale genome demonstrates co-option of cell cycle regulation during the evolution of multicellularity.</title>
        <authorList>
            <person name="Hanschen E.R."/>
            <person name="Marriage T.N."/>
            <person name="Ferris P.J."/>
            <person name="Hamaji T."/>
            <person name="Toyoda A."/>
            <person name="Fujiyama A."/>
            <person name="Neme R."/>
            <person name="Noguchi H."/>
            <person name="Minakuchi Y."/>
            <person name="Suzuki M."/>
            <person name="Kawai-Toyooka H."/>
            <person name="Smith D.R."/>
            <person name="Sparks H."/>
            <person name="Anderson J."/>
            <person name="Bakaric R."/>
            <person name="Luria V."/>
            <person name="Karger A."/>
            <person name="Kirschner M.W."/>
            <person name="Durand P.M."/>
            <person name="Michod R.E."/>
            <person name="Nozaki H."/>
            <person name="Olson B.J."/>
        </authorList>
    </citation>
    <scope>NUCLEOTIDE SEQUENCE [LARGE SCALE GENOMIC DNA]</scope>
    <source>
        <strain evidence="5">NIES-2863</strain>
    </source>
</reference>
<proteinExistence type="predicted"/>
<name>A0A150GAJ4_GONPE</name>
<dbReference type="Gene3D" id="2.130.10.10">
    <property type="entry name" value="YVTN repeat-like/Quinoprotein amine dehydrogenase"/>
    <property type="match status" value="3"/>
</dbReference>
<protein>
    <submittedName>
        <fullName evidence="4">Uncharacterized protein</fullName>
    </submittedName>
</protein>
<gene>
    <name evidence="4" type="ORF">GPECTOR_40g601</name>
</gene>
<evidence type="ECO:0000256" key="3">
    <source>
        <dbReference type="SAM" id="Phobius"/>
    </source>
</evidence>
<feature type="repeat" description="WD" evidence="2">
    <location>
        <begin position="2"/>
        <end position="43"/>
    </location>
</feature>
<dbReference type="InterPro" id="IPR036322">
    <property type="entry name" value="WD40_repeat_dom_sf"/>
</dbReference>
<evidence type="ECO:0000256" key="1">
    <source>
        <dbReference type="ARBA" id="ARBA00022737"/>
    </source>
</evidence>
<keyword evidence="3" id="KW-0472">Membrane</keyword>